<evidence type="ECO:0000313" key="8">
    <source>
        <dbReference type="EMBL" id="WWV66887.1"/>
    </source>
</evidence>
<dbReference type="PANTHER" id="PTHR38459:SF1">
    <property type="entry name" value="PROPHAGE BACTOPRENOL-LINKED GLUCOSE TRANSLOCASE HOMOLOG"/>
    <property type="match status" value="1"/>
</dbReference>
<evidence type="ECO:0000256" key="6">
    <source>
        <dbReference type="SAM" id="Phobius"/>
    </source>
</evidence>
<gene>
    <name evidence="8" type="ORF">NEE14_002530</name>
</gene>
<organism evidence="8 9">
    <name type="scientific">Parabacteroides absconsus</name>
    <dbReference type="NCBI Taxonomy" id="2951805"/>
    <lineage>
        <taxon>Bacteria</taxon>
        <taxon>Pseudomonadati</taxon>
        <taxon>Bacteroidota</taxon>
        <taxon>Bacteroidia</taxon>
        <taxon>Bacteroidales</taxon>
        <taxon>Tannerellaceae</taxon>
        <taxon>Parabacteroides</taxon>
    </lineage>
</organism>
<feature type="transmembrane region" description="Helical" evidence="6">
    <location>
        <begin position="41"/>
        <end position="58"/>
    </location>
</feature>
<dbReference type="Proteomes" id="UP001320603">
    <property type="component" value="Chromosome"/>
</dbReference>
<evidence type="ECO:0000256" key="2">
    <source>
        <dbReference type="ARBA" id="ARBA00009399"/>
    </source>
</evidence>
<comment type="similarity">
    <text evidence="2">Belongs to the GtrA family.</text>
</comment>
<reference evidence="8 9" key="1">
    <citation type="submission" date="2024-02" db="EMBL/GenBank/DDBJ databases">
        <title>Whole genome sequencing of Parabacteroides sp. AD58.</title>
        <authorList>
            <person name="Chaplin A.V."/>
            <person name="Pikina A.P."/>
            <person name="Sokolova S.R."/>
            <person name="Korostin D.O."/>
            <person name="Efimov B.A."/>
        </authorList>
    </citation>
    <scope>NUCLEOTIDE SEQUENCE [LARGE SCALE GENOMIC DNA]</scope>
    <source>
        <strain evidence="8 9">AD58</strain>
    </source>
</reference>
<evidence type="ECO:0000256" key="1">
    <source>
        <dbReference type="ARBA" id="ARBA00004141"/>
    </source>
</evidence>
<protein>
    <submittedName>
        <fullName evidence="8">GtrA family protein</fullName>
    </submittedName>
</protein>
<name>A0ABZ2ILZ8_9BACT</name>
<evidence type="ECO:0000313" key="9">
    <source>
        <dbReference type="Proteomes" id="UP001320603"/>
    </source>
</evidence>
<evidence type="ECO:0000256" key="3">
    <source>
        <dbReference type="ARBA" id="ARBA00022692"/>
    </source>
</evidence>
<keyword evidence="4 6" id="KW-1133">Transmembrane helix</keyword>
<proteinExistence type="inferred from homology"/>
<dbReference type="PANTHER" id="PTHR38459">
    <property type="entry name" value="PROPHAGE BACTOPRENOL-LINKED GLUCOSE TRANSLOCASE HOMOLOG"/>
    <property type="match status" value="1"/>
</dbReference>
<comment type="subcellular location">
    <subcellularLocation>
        <location evidence="1">Membrane</location>
        <topology evidence="1">Multi-pass membrane protein</topology>
    </subcellularLocation>
</comment>
<keyword evidence="9" id="KW-1185">Reference proteome</keyword>
<feature type="domain" description="GtrA/DPMS transmembrane" evidence="7">
    <location>
        <begin position="9"/>
        <end position="123"/>
    </location>
</feature>
<evidence type="ECO:0000256" key="5">
    <source>
        <dbReference type="ARBA" id="ARBA00023136"/>
    </source>
</evidence>
<dbReference type="InterPro" id="IPR007267">
    <property type="entry name" value="GtrA_DPMS_TM"/>
</dbReference>
<dbReference type="EMBL" id="CP146284">
    <property type="protein sequence ID" value="WWV66887.1"/>
    <property type="molecule type" value="Genomic_DNA"/>
</dbReference>
<dbReference type="Pfam" id="PF04138">
    <property type="entry name" value="GtrA_DPMS_TM"/>
    <property type="match status" value="1"/>
</dbReference>
<feature type="transmembrane region" description="Helical" evidence="6">
    <location>
        <begin position="7"/>
        <end position="29"/>
    </location>
</feature>
<evidence type="ECO:0000259" key="7">
    <source>
        <dbReference type="Pfam" id="PF04138"/>
    </source>
</evidence>
<sequence length="125" mass="14267">MKTVRQAIKYGIVGVSNTLITAVVIWILMKVAHCSDVLSNVVGYIAGVVNSFVWNKQWTFQSHAGWVKSAVRFGLVFGICYLLQLGFLFLLNAWLPIDPYYNQLIAMAFYTVINFIFNKVYTFKE</sequence>
<feature type="transmembrane region" description="Helical" evidence="6">
    <location>
        <begin position="70"/>
        <end position="94"/>
    </location>
</feature>
<dbReference type="InterPro" id="IPR051401">
    <property type="entry name" value="GtrA_CellWall_Glycosyl"/>
</dbReference>
<accession>A0ABZ2ILZ8</accession>
<keyword evidence="5 6" id="KW-0472">Membrane</keyword>
<keyword evidence="3 6" id="KW-0812">Transmembrane</keyword>
<feature type="transmembrane region" description="Helical" evidence="6">
    <location>
        <begin position="100"/>
        <end position="117"/>
    </location>
</feature>
<dbReference type="RefSeq" id="WP_251968274.1">
    <property type="nucleotide sequence ID" value="NZ_CP146284.1"/>
</dbReference>
<evidence type="ECO:0000256" key="4">
    <source>
        <dbReference type="ARBA" id="ARBA00022989"/>
    </source>
</evidence>